<evidence type="ECO:0000256" key="2">
    <source>
        <dbReference type="ARBA" id="ARBA00005417"/>
    </source>
</evidence>
<keyword evidence="5" id="KW-0547">Nucleotide-binding</keyword>
<keyword evidence="3" id="KW-0813">Transport</keyword>
<comment type="caution">
    <text evidence="10">The sequence shown here is derived from an EMBL/GenBank/DDBJ whole genome shotgun (WGS) entry which is preliminary data.</text>
</comment>
<dbReference type="InterPro" id="IPR013563">
    <property type="entry name" value="Oligopep_ABC_C"/>
</dbReference>
<keyword evidence="4" id="KW-1003">Cell membrane</keyword>
<evidence type="ECO:0000256" key="8">
    <source>
        <dbReference type="ARBA" id="ARBA00024722"/>
    </source>
</evidence>
<accession>A0A0R3DW24</accession>
<dbReference type="Proteomes" id="UP000051936">
    <property type="component" value="Unassembled WGS sequence"/>
</dbReference>
<evidence type="ECO:0000256" key="3">
    <source>
        <dbReference type="ARBA" id="ARBA00022448"/>
    </source>
</evidence>
<keyword evidence="11" id="KW-1185">Reference proteome</keyword>
<dbReference type="InterPro" id="IPR003593">
    <property type="entry name" value="AAA+_ATPase"/>
</dbReference>
<evidence type="ECO:0000256" key="1">
    <source>
        <dbReference type="ARBA" id="ARBA00004417"/>
    </source>
</evidence>
<sequence>MGNILNPPLLEVRNLKTHFPTKAGMVKAVDGVSFHITTGGRLGIVGESGSGKSVTSLSIMRLIDPPGRIVEGEILLKGRDLTRLTEREMRELRGRELSLVFQDPMSALNPVYTAGAQVIEALQAHRTLSNSEARERAIQLLRMVGISAPERRVDEFPHKLSGGMRQRVIIAMALANEPELLILDEPTTALDVTIQAQILDIVRGLRRATVLLISHDIGVVREICDEVVVMYGGRVMEWGQVDQVTRAPKHPYTRGLLSSIPNPEMRGKPLRTIGGAVPNLLNMPRGCPFRPRCKQAVRECMEMPPLESKPDNSKVACWLA</sequence>
<dbReference type="Pfam" id="PF08352">
    <property type="entry name" value="oligo_HPY"/>
    <property type="match status" value="1"/>
</dbReference>
<dbReference type="PANTHER" id="PTHR43297:SF2">
    <property type="entry name" value="DIPEPTIDE TRANSPORT ATP-BINDING PROTEIN DPPD"/>
    <property type="match status" value="1"/>
</dbReference>
<dbReference type="EMBL" id="LJYG01000071">
    <property type="protein sequence ID" value="KRQ11972.1"/>
    <property type="molecule type" value="Genomic_DNA"/>
</dbReference>
<evidence type="ECO:0000256" key="6">
    <source>
        <dbReference type="ARBA" id="ARBA00022840"/>
    </source>
</evidence>
<dbReference type="InterPro" id="IPR050388">
    <property type="entry name" value="ABC_Ni/Peptide_Import"/>
</dbReference>
<dbReference type="FunFam" id="3.40.50.300:FF:000016">
    <property type="entry name" value="Oligopeptide ABC transporter ATP-binding component"/>
    <property type="match status" value="1"/>
</dbReference>
<dbReference type="GO" id="GO:0005524">
    <property type="term" value="F:ATP binding"/>
    <property type="evidence" value="ECO:0007669"/>
    <property type="project" value="UniProtKB-KW"/>
</dbReference>
<name>A0A0R3DW24_9BRAD</name>
<evidence type="ECO:0000259" key="9">
    <source>
        <dbReference type="PROSITE" id="PS50893"/>
    </source>
</evidence>
<evidence type="ECO:0000256" key="4">
    <source>
        <dbReference type="ARBA" id="ARBA00022475"/>
    </source>
</evidence>
<organism evidence="10 11">
    <name type="scientific">Bradyrhizobium manausense</name>
    <dbReference type="NCBI Taxonomy" id="989370"/>
    <lineage>
        <taxon>Bacteria</taxon>
        <taxon>Pseudomonadati</taxon>
        <taxon>Pseudomonadota</taxon>
        <taxon>Alphaproteobacteria</taxon>
        <taxon>Hyphomicrobiales</taxon>
        <taxon>Nitrobacteraceae</taxon>
        <taxon>Bradyrhizobium</taxon>
    </lineage>
</organism>
<evidence type="ECO:0000313" key="10">
    <source>
        <dbReference type="EMBL" id="KRQ11972.1"/>
    </source>
</evidence>
<dbReference type="GO" id="GO:0005886">
    <property type="term" value="C:plasma membrane"/>
    <property type="evidence" value="ECO:0007669"/>
    <property type="project" value="UniProtKB-SubCell"/>
</dbReference>
<dbReference type="InterPro" id="IPR003439">
    <property type="entry name" value="ABC_transporter-like_ATP-bd"/>
</dbReference>
<protein>
    <submittedName>
        <fullName evidence="10">Peptide ABC transporter ATP-binding protein</fullName>
    </submittedName>
</protein>
<keyword evidence="7" id="KW-0472">Membrane</keyword>
<dbReference type="CDD" id="cd03257">
    <property type="entry name" value="ABC_NikE_OppD_transporters"/>
    <property type="match status" value="1"/>
</dbReference>
<gene>
    <name evidence="10" type="ORF">AOQ71_17285</name>
</gene>
<dbReference type="OrthoDB" id="7957282at2"/>
<dbReference type="GO" id="GO:0015833">
    <property type="term" value="P:peptide transport"/>
    <property type="evidence" value="ECO:0007669"/>
    <property type="project" value="InterPro"/>
</dbReference>
<dbReference type="InterPro" id="IPR017871">
    <property type="entry name" value="ABC_transporter-like_CS"/>
</dbReference>
<dbReference type="GO" id="GO:0055085">
    <property type="term" value="P:transmembrane transport"/>
    <property type="evidence" value="ECO:0007669"/>
    <property type="project" value="UniProtKB-ARBA"/>
</dbReference>
<dbReference type="NCBIfam" id="TIGR01727">
    <property type="entry name" value="oligo_HPY"/>
    <property type="match status" value="1"/>
</dbReference>
<dbReference type="PANTHER" id="PTHR43297">
    <property type="entry name" value="OLIGOPEPTIDE TRANSPORT ATP-BINDING PROTEIN APPD"/>
    <property type="match status" value="1"/>
</dbReference>
<evidence type="ECO:0000313" key="11">
    <source>
        <dbReference type="Proteomes" id="UP000051936"/>
    </source>
</evidence>
<dbReference type="Pfam" id="PF00005">
    <property type="entry name" value="ABC_tran"/>
    <property type="match status" value="1"/>
</dbReference>
<dbReference type="PROSITE" id="PS50893">
    <property type="entry name" value="ABC_TRANSPORTER_2"/>
    <property type="match status" value="1"/>
</dbReference>
<evidence type="ECO:0000256" key="5">
    <source>
        <dbReference type="ARBA" id="ARBA00022741"/>
    </source>
</evidence>
<dbReference type="SMART" id="SM00382">
    <property type="entry name" value="AAA"/>
    <property type="match status" value="1"/>
</dbReference>
<comment type="function">
    <text evidence="8">Involved in beta-(1--&gt;2)glucan export. Transmembrane domains (TMD) form a pore in the inner membrane and the ATP-binding domain (NBD) is responsible for energy generation.</text>
</comment>
<dbReference type="AlphaFoldDB" id="A0A0R3DW24"/>
<dbReference type="GO" id="GO:0016887">
    <property type="term" value="F:ATP hydrolysis activity"/>
    <property type="evidence" value="ECO:0007669"/>
    <property type="project" value="InterPro"/>
</dbReference>
<dbReference type="InterPro" id="IPR027417">
    <property type="entry name" value="P-loop_NTPase"/>
</dbReference>
<dbReference type="PROSITE" id="PS00211">
    <property type="entry name" value="ABC_TRANSPORTER_1"/>
    <property type="match status" value="1"/>
</dbReference>
<feature type="domain" description="ABC transporter" evidence="9">
    <location>
        <begin position="10"/>
        <end position="257"/>
    </location>
</feature>
<comment type="similarity">
    <text evidence="2">Belongs to the ABC transporter superfamily.</text>
</comment>
<keyword evidence="6 10" id="KW-0067">ATP-binding</keyword>
<dbReference type="STRING" id="989370.AOQ71_17285"/>
<proteinExistence type="inferred from homology"/>
<dbReference type="Gene3D" id="3.40.50.300">
    <property type="entry name" value="P-loop containing nucleotide triphosphate hydrolases"/>
    <property type="match status" value="1"/>
</dbReference>
<comment type="subcellular location">
    <subcellularLocation>
        <location evidence="1">Cell inner membrane</location>
        <topology evidence="1">Peripheral membrane protein</topology>
    </subcellularLocation>
</comment>
<reference evidence="10 11" key="1">
    <citation type="submission" date="2015-09" db="EMBL/GenBank/DDBJ databases">
        <title>Draft Genome Sequence of Bradyrhizobium manausense Strain BR 3351T, a Novel Symbiotic Nitrogen-Fixing Alphaproteobacterium Isolated from Brazilian Amazon Rain Forest.</title>
        <authorList>
            <person name="De Araujo J.L."/>
            <person name="Zilli J.E."/>
        </authorList>
    </citation>
    <scope>NUCLEOTIDE SEQUENCE [LARGE SCALE GENOMIC DNA]</scope>
    <source>
        <strain evidence="10 11">BR3351</strain>
    </source>
</reference>
<dbReference type="SUPFAM" id="SSF52540">
    <property type="entry name" value="P-loop containing nucleoside triphosphate hydrolases"/>
    <property type="match status" value="1"/>
</dbReference>
<evidence type="ECO:0000256" key="7">
    <source>
        <dbReference type="ARBA" id="ARBA00023136"/>
    </source>
</evidence>